<name>A0A9P7B938_RHOMI</name>
<dbReference type="AlphaFoldDB" id="A0A9P7B938"/>
<evidence type="ECO:0000313" key="2">
    <source>
        <dbReference type="Proteomes" id="UP000777482"/>
    </source>
</evidence>
<reference evidence="1 2" key="1">
    <citation type="submission" date="2020-11" db="EMBL/GenBank/DDBJ databases">
        <title>Kefir isolates.</title>
        <authorList>
            <person name="Marcisauskas S."/>
            <person name="Kim Y."/>
            <person name="Blasche S."/>
        </authorList>
    </citation>
    <scope>NUCLEOTIDE SEQUENCE [LARGE SCALE GENOMIC DNA]</scope>
    <source>
        <strain evidence="1 2">KR</strain>
    </source>
</reference>
<evidence type="ECO:0000313" key="1">
    <source>
        <dbReference type="EMBL" id="KAG0665598.1"/>
    </source>
</evidence>
<sequence length="129" mass="13836">MPAPRAVSVPLPRLLSLLPNDGVGARVYAARWAAKGLPVPTSTEDQSSCYWDVKKVRLAVTEAGHVRGRAYGVLNWKGKRVTEGEYEPIRGGLKYLWQAAQVPPVLVEEAKAIEARRAAATASAAAESA</sequence>
<protein>
    <submittedName>
        <fullName evidence="1">Uncharacterized protein</fullName>
    </submittedName>
</protein>
<proteinExistence type="predicted"/>
<dbReference type="Proteomes" id="UP000777482">
    <property type="component" value="Unassembled WGS sequence"/>
</dbReference>
<dbReference type="GO" id="GO:0003735">
    <property type="term" value="F:structural constituent of ribosome"/>
    <property type="evidence" value="ECO:0007669"/>
    <property type="project" value="InterPro"/>
</dbReference>
<dbReference type="EMBL" id="PUHQ01000008">
    <property type="protein sequence ID" value="KAG0665598.1"/>
    <property type="molecule type" value="Genomic_DNA"/>
</dbReference>
<gene>
    <name evidence="1" type="ORF">C6P46_006381</name>
</gene>
<comment type="caution">
    <text evidence="1">The sequence shown here is derived from an EMBL/GenBank/DDBJ whole genome shotgun (WGS) entry which is preliminary data.</text>
</comment>
<dbReference type="InterPro" id="IPR032053">
    <property type="entry name" value="Ribosomal_mS34"/>
</dbReference>
<organism evidence="1 2">
    <name type="scientific">Rhodotorula mucilaginosa</name>
    <name type="common">Yeast</name>
    <name type="synonym">Rhodotorula rubra</name>
    <dbReference type="NCBI Taxonomy" id="5537"/>
    <lineage>
        <taxon>Eukaryota</taxon>
        <taxon>Fungi</taxon>
        <taxon>Dikarya</taxon>
        <taxon>Basidiomycota</taxon>
        <taxon>Pucciniomycotina</taxon>
        <taxon>Microbotryomycetes</taxon>
        <taxon>Sporidiobolales</taxon>
        <taxon>Sporidiobolaceae</taxon>
        <taxon>Rhodotorula</taxon>
    </lineage>
</organism>
<dbReference type="Pfam" id="PF16053">
    <property type="entry name" value="MRP-S34"/>
    <property type="match status" value="1"/>
</dbReference>
<dbReference type="GO" id="GO:0005739">
    <property type="term" value="C:mitochondrion"/>
    <property type="evidence" value="ECO:0007669"/>
    <property type="project" value="InterPro"/>
</dbReference>
<keyword evidence="2" id="KW-1185">Reference proteome</keyword>
<accession>A0A9P7B938</accession>
<dbReference type="OrthoDB" id="16434at2759"/>